<dbReference type="GO" id="GO:0016747">
    <property type="term" value="F:acyltransferase activity, transferring groups other than amino-acyl groups"/>
    <property type="evidence" value="ECO:0007669"/>
    <property type="project" value="InterPro"/>
</dbReference>
<dbReference type="PANTHER" id="PTHR43877">
    <property type="entry name" value="AMINOALKYLPHOSPHONATE N-ACETYLTRANSFERASE-RELATED-RELATED"/>
    <property type="match status" value="1"/>
</dbReference>
<dbReference type="InterPro" id="IPR000182">
    <property type="entry name" value="GNAT_dom"/>
</dbReference>
<keyword evidence="1 4" id="KW-0808">Transferase</keyword>
<evidence type="ECO:0000313" key="5">
    <source>
        <dbReference type="Proteomes" id="UP000215788"/>
    </source>
</evidence>
<dbReference type="AlphaFoldDB" id="A0A266N883"/>
<gene>
    <name evidence="4" type="ORF">CJF39_17685</name>
</gene>
<dbReference type="PROSITE" id="PS51186">
    <property type="entry name" value="GNAT"/>
    <property type="match status" value="1"/>
</dbReference>
<dbReference type="InterPro" id="IPR016181">
    <property type="entry name" value="Acyl_CoA_acyltransferase"/>
</dbReference>
<reference evidence="4 5" key="1">
    <citation type="submission" date="2017-08" db="EMBL/GenBank/DDBJ databases">
        <title>Genomic and metabolic characterisation of spoilage-associated Pseudomonas species.</title>
        <authorList>
            <person name="Stanborough T."/>
            <person name="Fegan N."/>
            <person name="Powell S.M."/>
            <person name="Singh T."/>
            <person name="Tamplin M.L."/>
            <person name="Chandry P.S."/>
        </authorList>
    </citation>
    <scope>NUCLEOTIDE SEQUENCE [LARGE SCALE GENOMIC DNA]</scope>
    <source>
        <strain evidence="4 5">L1802</strain>
    </source>
</reference>
<evidence type="ECO:0000259" key="3">
    <source>
        <dbReference type="PROSITE" id="PS51186"/>
    </source>
</evidence>
<feature type="domain" description="N-acetyltransferase" evidence="3">
    <location>
        <begin position="3"/>
        <end position="150"/>
    </location>
</feature>
<dbReference type="Gene3D" id="3.40.630.30">
    <property type="match status" value="1"/>
</dbReference>
<accession>A0A266N883</accession>
<proteinExistence type="predicted"/>
<evidence type="ECO:0000256" key="1">
    <source>
        <dbReference type="ARBA" id="ARBA00022679"/>
    </source>
</evidence>
<comment type="caution">
    <text evidence="4">The sequence shown here is derived from an EMBL/GenBank/DDBJ whole genome shotgun (WGS) entry which is preliminary data.</text>
</comment>
<dbReference type="Proteomes" id="UP000215788">
    <property type="component" value="Unassembled WGS sequence"/>
</dbReference>
<dbReference type="PANTHER" id="PTHR43877:SF1">
    <property type="entry name" value="ACETYLTRANSFERASE"/>
    <property type="match status" value="1"/>
</dbReference>
<dbReference type="InterPro" id="IPR050832">
    <property type="entry name" value="Bact_Acetyltransf"/>
</dbReference>
<dbReference type="OrthoDB" id="1821130at2"/>
<evidence type="ECO:0000313" key="4">
    <source>
        <dbReference type="EMBL" id="OZY58177.1"/>
    </source>
</evidence>
<evidence type="ECO:0000256" key="2">
    <source>
        <dbReference type="ARBA" id="ARBA00023315"/>
    </source>
</evidence>
<dbReference type="SUPFAM" id="SSF55729">
    <property type="entry name" value="Acyl-CoA N-acyltransferases (Nat)"/>
    <property type="match status" value="1"/>
</dbReference>
<sequence length="156" mass="16980">MTCTIRRATPAEAPAISQLIITTLRVSNAGDYSPQVIAQVEQHFAPPSILQLMQQRQVYVAHAEQQLIGTASLDGAVVRSVFVDPDWQGRGVGQALMAQLVALARAAHLSALQVPASVTAESFYSRLGFEKVRDQYHGEERTIVMNLPLNESSPVN</sequence>
<dbReference type="EMBL" id="NQKI01000032">
    <property type="protein sequence ID" value="OZY58177.1"/>
    <property type="molecule type" value="Genomic_DNA"/>
</dbReference>
<name>A0A266N883_9PSED</name>
<keyword evidence="2" id="KW-0012">Acyltransferase</keyword>
<dbReference type="CDD" id="cd04301">
    <property type="entry name" value="NAT_SF"/>
    <property type="match status" value="1"/>
</dbReference>
<dbReference type="Pfam" id="PF13673">
    <property type="entry name" value="Acetyltransf_10"/>
    <property type="match status" value="1"/>
</dbReference>
<dbReference type="RefSeq" id="WP_094994606.1">
    <property type="nucleotide sequence ID" value="NZ_NQKI01000032.1"/>
</dbReference>
<protein>
    <submittedName>
        <fullName evidence="4">GNAT family N-acetyltransferase</fullName>
    </submittedName>
</protein>
<organism evidence="4 5">
    <name type="scientific">Pseudomonas lundensis</name>
    <dbReference type="NCBI Taxonomy" id="86185"/>
    <lineage>
        <taxon>Bacteria</taxon>
        <taxon>Pseudomonadati</taxon>
        <taxon>Pseudomonadota</taxon>
        <taxon>Gammaproteobacteria</taxon>
        <taxon>Pseudomonadales</taxon>
        <taxon>Pseudomonadaceae</taxon>
        <taxon>Pseudomonas</taxon>
    </lineage>
</organism>